<name>A0A381NW69_9ZZZZ</name>
<gene>
    <name evidence="1" type="ORF">METZ01_LOCUS11268</name>
</gene>
<reference evidence="1" key="1">
    <citation type="submission" date="2018-05" db="EMBL/GenBank/DDBJ databases">
        <authorList>
            <person name="Lanie J.A."/>
            <person name="Ng W.-L."/>
            <person name="Kazmierczak K.M."/>
            <person name="Andrzejewski T.M."/>
            <person name="Davidsen T.M."/>
            <person name="Wayne K.J."/>
            <person name="Tettelin H."/>
            <person name="Glass J.I."/>
            <person name="Rusch D."/>
            <person name="Podicherti R."/>
            <person name="Tsui H.-C.T."/>
            <person name="Winkler M.E."/>
        </authorList>
    </citation>
    <scope>NUCLEOTIDE SEQUENCE</scope>
</reference>
<dbReference type="PROSITE" id="PS51257">
    <property type="entry name" value="PROKAR_LIPOPROTEIN"/>
    <property type="match status" value="1"/>
</dbReference>
<proteinExistence type="predicted"/>
<organism evidence="1">
    <name type="scientific">marine metagenome</name>
    <dbReference type="NCBI Taxonomy" id="408172"/>
    <lineage>
        <taxon>unclassified sequences</taxon>
        <taxon>metagenomes</taxon>
        <taxon>ecological metagenomes</taxon>
    </lineage>
</organism>
<evidence type="ECO:0000313" key="1">
    <source>
        <dbReference type="EMBL" id="SUZ58414.1"/>
    </source>
</evidence>
<accession>A0A381NW69</accession>
<sequence length="60" mass="6295">MRTISGKLGYSGLLLVLSTLLCVGGCAGTACRCEDQQLITKEKKESDGTPRVRIVLPASG</sequence>
<dbReference type="AlphaFoldDB" id="A0A381NW69"/>
<protein>
    <submittedName>
        <fullName evidence="1">Uncharacterized protein</fullName>
    </submittedName>
</protein>
<dbReference type="EMBL" id="UINC01000618">
    <property type="protein sequence ID" value="SUZ58414.1"/>
    <property type="molecule type" value="Genomic_DNA"/>
</dbReference>